<evidence type="ECO:0000256" key="3">
    <source>
        <dbReference type="ARBA" id="ARBA00022824"/>
    </source>
</evidence>
<feature type="transmembrane region" description="Helical" evidence="6">
    <location>
        <begin position="422"/>
        <end position="448"/>
    </location>
</feature>
<keyword evidence="5 6" id="KW-0472">Membrane</keyword>
<feature type="region of interest" description="Disordered" evidence="7">
    <location>
        <begin position="1"/>
        <end position="20"/>
    </location>
</feature>
<dbReference type="Proteomes" id="UP001420932">
    <property type="component" value="Unassembled WGS sequence"/>
</dbReference>
<dbReference type="Pfam" id="PF02453">
    <property type="entry name" value="Reticulon"/>
    <property type="match status" value="1"/>
</dbReference>
<accession>A0AAP0HUS5</accession>
<keyword evidence="10" id="KW-1185">Reference proteome</keyword>
<gene>
    <name evidence="9" type="ORF">Syun_025279</name>
</gene>
<evidence type="ECO:0000256" key="5">
    <source>
        <dbReference type="ARBA" id="ARBA00023136"/>
    </source>
</evidence>
<dbReference type="PANTHER" id="PTHR46626">
    <property type="entry name" value="RETICULON-LIKE PROTEIN B17"/>
    <property type="match status" value="1"/>
</dbReference>
<keyword evidence="2 6" id="KW-0812">Transmembrane</keyword>
<evidence type="ECO:0000256" key="7">
    <source>
        <dbReference type="SAM" id="MobiDB-lite"/>
    </source>
</evidence>
<feature type="transmembrane region" description="Helical" evidence="6">
    <location>
        <begin position="254"/>
        <end position="272"/>
    </location>
</feature>
<keyword evidence="3 6" id="KW-0256">Endoplasmic reticulum</keyword>
<feature type="transmembrane region" description="Helical" evidence="6">
    <location>
        <begin position="278"/>
        <end position="299"/>
    </location>
</feature>
<comment type="subcellular location">
    <subcellularLocation>
        <location evidence="1 6">Endoplasmic reticulum membrane</location>
        <topology evidence="1 6">Multi-pass membrane protein</topology>
    </subcellularLocation>
</comment>
<feature type="transmembrane region" description="Helical" evidence="6">
    <location>
        <begin position="356"/>
        <end position="376"/>
    </location>
</feature>
<dbReference type="PROSITE" id="PS50845">
    <property type="entry name" value="RETICULON"/>
    <property type="match status" value="1"/>
</dbReference>
<evidence type="ECO:0000256" key="4">
    <source>
        <dbReference type="ARBA" id="ARBA00022989"/>
    </source>
</evidence>
<sequence length="475" mass="53473">MEKNSSISSSRRRRSAPGNVVAGSVWESRIKLDEVKGGIKVFNGEHKSSSEEEEPQFVKTRKTWKPDPVEVIGEILLVQAMNSRSDDPSIGSVDEIEKTPIHVQTNRSHIDELFADKSISTTTFSDGEDDSEMEKKSFNDKEVDVAGMKLKKKNNLGNEKPMPISATVKKQSVDVSEVRPKRVVKETRKLNNQVHEKTIPISANVTKTQIHSVPKVLVHPDLKKPSSVSEEIWRSPDAPKKFQKIVDLIMWRDLFKSAFVFGLGVLTIILTYCAEFLNFSFISAVSYMGLVYVAAVFVYKSILCRGVKCLDDSGRIDWVKEEEAIWFSKLIVPNLNEFAWTLSDLFSGNPVTTMKLAVVLFVLAQCGSTITFGATIKLGKFVLSFIGVFTVPKLYSLYSESVKLLVVCFWNDWDACSYKKPLLGLLFILVWCISTIAARLWAVFMLIVSIRYYQSSLSDGQVGKENVKQKERKVQ</sequence>
<evidence type="ECO:0000313" key="9">
    <source>
        <dbReference type="EMBL" id="KAK9098234.1"/>
    </source>
</evidence>
<name>A0AAP0HUS5_9MAGN</name>
<evidence type="ECO:0000256" key="2">
    <source>
        <dbReference type="ARBA" id="ARBA00022692"/>
    </source>
</evidence>
<dbReference type="EMBL" id="JBBNAF010000011">
    <property type="protein sequence ID" value="KAK9098234.1"/>
    <property type="molecule type" value="Genomic_DNA"/>
</dbReference>
<evidence type="ECO:0000256" key="1">
    <source>
        <dbReference type="ARBA" id="ARBA00004477"/>
    </source>
</evidence>
<feature type="domain" description="Reticulon" evidence="8">
    <location>
        <begin position="245"/>
        <end position="406"/>
    </location>
</feature>
<dbReference type="InterPro" id="IPR044647">
    <property type="entry name" value="RTNLB17/18/21"/>
</dbReference>
<proteinExistence type="predicted"/>
<protein>
    <recommendedName>
        <fullName evidence="6">Reticulon-like protein</fullName>
    </recommendedName>
</protein>
<dbReference type="PANTHER" id="PTHR46626:SF1">
    <property type="entry name" value="RETICULON-LIKE PROTEIN B21"/>
    <property type="match status" value="1"/>
</dbReference>
<dbReference type="GO" id="GO:0005789">
    <property type="term" value="C:endoplasmic reticulum membrane"/>
    <property type="evidence" value="ECO:0007669"/>
    <property type="project" value="UniProtKB-SubCell"/>
</dbReference>
<evidence type="ECO:0000313" key="10">
    <source>
        <dbReference type="Proteomes" id="UP001420932"/>
    </source>
</evidence>
<dbReference type="AlphaFoldDB" id="A0AAP0HUS5"/>
<evidence type="ECO:0000256" key="6">
    <source>
        <dbReference type="RuleBase" id="RU363132"/>
    </source>
</evidence>
<keyword evidence="4 6" id="KW-1133">Transmembrane helix</keyword>
<organism evidence="9 10">
    <name type="scientific">Stephania yunnanensis</name>
    <dbReference type="NCBI Taxonomy" id="152371"/>
    <lineage>
        <taxon>Eukaryota</taxon>
        <taxon>Viridiplantae</taxon>
        <taxon>Streptophyta</taxon>
        <taxon>Embryophyta</taxon>
        <taxon>Tracheophyta</taxon>
        <taxon>Spermatophyta</taxon>
        <taxon>Magnoliopsida</taxon>
        <taxon>Ranunculales</taxon>
        <taxon>Menispermaceae</taxon>
        <taxon>Menispermoideae</taxon>
        <taxon>Cissampelideae</taxon>
        <taxon>Stephania</taxon>
    </lineage>
</organism>
<dbReference type="InterPro" id="IPR003388">
    <property type="entry name" value="Reticulon"/>
</dbReference>
<comment type="caution">
    <text evidence="9">The sequence shown here is derived from an EMBL/GenBank/DDBJ whole genome shotgun (WGS) entry which is preliminary data.</text>
</comment>
<reference evidence="9 10" key="1">
    <citation type="submission" date="2024-01" db="EMBL/GenBank/DDBJ databases">
        <title>Genome assemblies of Stephania.</title>
        <authorList>
            <person name="Yang L."/>
        </authorList>
    </citation>
    <scope>NUCLEOTIDE SEQUENCE [LARGE SCALE GENOMIC DNA]</scope>
    <source>
        <strain evidence="9">YNDBR</strain>
        <tissue evidence="9">Leaf</tissue>
    </source>
</reference>
<evidence type="ECO:0000259" key="8">
    <source>
        <dbReference type="PROSITE" id="PS50845"/>
    </source>
</evidence>